<name>A0A085NBC2_9BILA</name>
<organism evidence="1">
    <name type="scientific">Trichuris suis</name>
    <name type="common">pig whipworm</name>
    <dbReference type="NCBI Taxonomy" id="68888"/>
    <lineage>
        <taxon>Eukaryota</taxon>
        <taxon>Metazoa</taxon>
        <taxon>Ecdysozoa</taxon>
        <taxon>Nematoda</taxon>
        <taxon>Enoplea</taxon>
        <taxon>Dorylaimia</taxon>
        <taxon>Trichinellida</taxon>
        <taxon>Trichuridae</taxon>
        <taxon>Trichuris</taxon>
    </lineage>
</organism>
<reference evidence="1" key="1">
    <citation type="journal article" date="2014" name="Nat. Genet.">
        <title>Genome and transcriptome of the porcine whipworm Trichuris suis.</title>
        <authorList>
            <person name="Jex A.R."/>
            <person name="Nejsum P."/>
            <person name="Schwarz E.M."/>
            <person name="Hu L."/>
            <person name="Young N.D."/>
            <person name="Hall R.S."/>
            <person name="Korhonen P.K."/>
            <person name="Liao S."/>
            <person name="Thamsborg S."/>
            <person name="Xia J."/>
            <person name="Xu P."/>
            <person name="Wang S."/>
            <person name="Scheerlinck J.P."/>
            <person name="Hofmann A."/>
            <person name="Sternberg P.W."/>
            <person name="Wang J."/>
            <person name="Gasser R.B."/>
        </authorList>
    </citation>
    <scope>NUCLEOTIDE SEQUENCE [LARGE SCALE GENOMIC DNA]</scope>
    <source>
        <strain evidence="1">DCEP-RM93F</strain>
    </source>
</reference>
<accession>A0A085NBC2</accession>
<protein>
    <submittedName>
        <fullName evidence="1">Uncharacterized protein</fullName>
    </submittedName>
</protein>
<dbReference type="AlphaFoldDB" id="A0A085NBC2"/>
<sequence>MANVVQRGMICSLEYVFDHSRQIVLSHLIKAESNRPIYHAEASYNAEDFSLFADGEEICLYLTLRSSPAQCVNNSLCGLIFFLTHTGNRYYASTECCKPINLSMQS</sequence>
<gene>
    <name evidence="1" type="ORF">M514_06880</name>
</gene>
<dbReference type="EMBL" id="KL367521">
    <property type="protein sequence ID" value="KFD66768.1"/>
    <property type="molecule type" value="Genomic_DNA"/>
</dbReference>
<evidence type="ECO:0000313" key="1">
    <source>
        <dbReference type="EMBL" id="KFD66768.1"/>
    </source>
</evidence>
<dbReference type="Proteomes" id="UP000030758">
    <property type="component" value="Unassembled WGS sequence"/>
</dbReference>
<proteinExistence type="predicted"/>